<dbReference type="AlphaFoldDB" id="A0A9Q8PDC6"/>
<reference evidence="1" key="1">
    <citation type="submission" date="2021-12" db="EMBL/GenBank/DDBJ databases">
        <authorList>
            <person name="Zaccaron A."/>
            <person name="Stergiopoulos I."/>
        </authorList>
    </citation>
    <scope>NUCLEOTIDE SEQUENCE</scope>
    <source>
        <strain evidence="1">Race5_Kim</strain>
    </source>
</reference>
<reference evidence="1" key="2">
    <citation type="journal article" date="2022" name="Microb. Genom.">
        <title>A chromosome-scale genome assembly of the tomato pathogen Cladosporium fulvum reveals a compartmentalized genome architecture and the presence of a dispensable chromosome.</title>
        <authorList>
            <person name="Zaccaron A.Z."/>
            <person name="Chen L.H."/>
            <person name="Samaras A."/>
            <person name="Stergiopoulos I."/>
        </authorList>
    </citation>
    <scope>NUCLEOTIDE SEQUENCE</scope>
    <source>
        <strain evidence="1">Race5_Kim</strain>
    </source>
</reference>
<dbReference type="GeneID" id="71989812"/>
<dbReference type="RefSeq" id="XP_047764726.1">
    <property type="nucleotide sequence ID" value="XM_047909082.1"/>
</dbReference>
<proteinExistence type="predicted"/>
<evidence type="ECO:0000313" key="2">
    <source>
        <dbReference type="Proteomes" id="UP000756132"/>
    </source>
</evidence>
<dbReference type="EMBL" id="CP090169">
    <property type="protein sequence ID" value="UJO20360.1"/>
    <property type="molecule type" value="Genomic_DNA"/>
</dbReference>
<dbReference type="KEGG" id="ffu:CLAFUR5_09934"/>
<protein>
    <submittedName>
        <fullName evidence="1">Uncharacterized protein</fullName>
    </submittedName>
</protein>
<keyword evidence="2" id="KW-1185">Reference proteome</keyword>
<dbReference type="Proteomes" id="UP000756132">
    <property type="component" value="Chromosome 7"/>
</dbReference>
<evidence type="ECO:0000313" key="1">
    <source>
        <dbReference type="EMBL" id="UJO20360.1"/>
    </source>
</evidence>
<gene>
    <name evidence="1" type="ORF">CLAFUR5_09934</name>
</gene>
<accession>A0A9Q8PDC6</accession>
<sequence length="151" mass="16480">MFDALREPESRTMVPLVTLVAIESVRTAARNELVEELTRAATCTRYYSHDTDYAGFLTSIAKTMGDTTWPPKFSAAGVDTLGAALSKIENLPDYDLTCCVETVSAGRSKSSVAKYTCASIVQKVALKCEGLCLQCIVEDESDLTKRCTKHI</sequence>
<organism evidence="1 2">
    <name type="scientific">Passalora fulva</name>
    <name type="common">Tomato leaf mold</name>
    <name type="synonym">Cladosporium fulvum</name>
    <dbReference type="NCBI Taxonomy" id="5499"/>
    <lineage>
        <taxon>Eukaryota</taxon>
        <taxon>Fungi</taxon>
        <taxon>Dikarya</taxon>
        <taxon>Ascomycota</taxon>
        <taxon>Pezizomycotina</taxon>
        <taxon>Dothideomycetes</taxon>
        <taxon>Dothideomycetidae</taxon>
        <taxon>Mycosphaerellales</taxon>
        <taxon>Mycosphaerellaceae</taxon>
        <taxon>Fulvia</taxon>
    </lineage>
</organism>
<name>A0A9Q8PDC6_PASFU</name>